<feature type="compositionally biased region" description="Basic residues" evidence="1">
    <location>
        <begin position="187"/>
        <end position="201"/>
    </location>
</feature>
<dbReference type="KEGG" id="vg:5076348"/>
<feature type="compositionally biased region" description="Polar residues" evidence="1">
    <location>
        <begin position="139"/>
        <end position="152"/>
    </location>
</feature>
<dbReference type="GeneID" id="5076348"/>
<evidence type="ECO:0000313" key="2">
    <source>
        <dbReference type="EMBL" id="BAF45704.1"/>
    </source>
</evidence>
<name>A2Q0I9_9VIRU</name>
<feature type="compositionally biased region" description="Basic and acidic residues" evidence="1">
    <location>
        <begin position="88"/>
        <end position="99"/>
    </location>
</feature>
<organism evidence="2 3">
    <name type="scientific">Ichnoviriform fugitivi</name>
    <dbReference type="NCBI Taxonomy" id="265522"/>
    <lineage>
        <taxon>Viruses</taxon>
        <taxon>Viruses incertae sedis</taxon>
        <taxon>Polydnaviriformidae</taxon>
        <taxon>Ichnoviriform</taxon>
    </lineage>
</organism>
<accession>A2Q0I9</accession>
<feature type="region of interest" description="Disordered" evidence="1">
    <location>
        <begin position="139"/>
        <end position="201"/>
    </location>
</feature>
<dbReference type="RefSeq" id="YP_001031299.1">
    <property type="nucleotide sequence ID" value="NC_008985.1"/>
</dbReference>
<evidence type="ECO:0000313" key="3">
    <source>
        <dbReference type="Proteomes" id="UP000204242"/>
    </source>
</evidence>
<protein>
    <submittedName>
        <fullName evidence="2">C20.1</fullName>
    </submittedName>
</protein>
<feature type="compositionally biased region" description="Polar residues" evidence="1">
    <location>
        <begin position="159"/>
        <end position="174"/>
    </location>
</feature>
<evidence type="ECO:0000256" key="1">
    <source>
        <dbReference type="SAM" id="MobiDB-lite"/>
    </source>
</evidence>
<feature type="region of interest" description="Disordered" evidence="1">
    <location>
        <begin position="20"/>
        <end position="112"/>
    </location>
</feature>
<dbReference type="Proteomes" id="UP000204242">
    <property type="component" value="Genome"/>
</dbReference>
<sequence length="236" mass="25539">MLKSLRVKLVRLLPSEIASASRADHCESPSQPELSSAPALEVTELASEPPLRCGKSSSCAAVGGAGPASKRRSQPSGNSLHAALDAIELERVSPKERNSQSEPMEVTDFTPGPVALKEQIPLVAVTAIEAATCLERSQSPNQAEASCTSAVNETAALSEPSTRLSSQKLTSAAQESPEPELPSVGQKLHRKPCSSHPRKMRKVAKSREYDYNLRYYNDKVENYVCNECFVFQMTEP</sequence>
<proteinExistence type="predicted"/>
<reference evidence="2 3" key="1">
    <citation type="journal article" date="2007" name="Virology">
        <title>Shared and species-specific features among ichnovirus genomes.</title>
        <authorList>
            <person name="Tanaka K."/>
            <person name="Lapointe R."/>
            <person name="Barney W.E."/>
            <person name="Makkay A.M."/>
            <person name="Stoltz D."/>
            <person name="Cusson M."/>
            <person name="Webb B.A."/>
        </authorList>
    </citation>
    <scope>NUCLEOTIDE SEQUENCE [LARGE SCALE GENOMIC DNA]</scope>
</reference>
<dbReference type="EMBL" id="AB291195">
    <property type="protein sequence ID" value="BAF45704.1"/>
    <property type="molecule type" value="Genomic_DNA"/>
</dbReference>